<dbReference type="EMBL" id="ARYI01000017">
    <property type="protein sequence ID" value="KCZ87851.1"/>
    <property type="molecule type" value="Genomic_DNA"/>
</dbReference>
<evidence type="ECO:0000259" key="3">
    <source>
        <dbReference type="PROSITE" id="PS51186"/>
    </source>
</evidence>
<dbReference type="CDD" id="cd04301">
    <property type="entry name" value="NAT_SF"/>
    <property type="match status" value="1"/>
</dbReference>
<reference evidence="4 5" key="1">
    <citation type="submission" date="2013-04" db="EMBL/GenBank/DDBJ databases">
        <title>Hyphomonas hirschiana VP5 Genome Sequencing.</title>
        <authorList>
            <person name="Lai Q."/>
            <person name="Shao Z."/>
        </authorList>
    </citation>
    <scope>NUCLEOTIDE SEQUENCE [LARGE SCALE GENOMIC DNA]</scope>
    <source>
        <strain evidence="4 5">VP5</strain>
    </source>
</reference>
<dbReference type="PANTHER" id="PTHR43800">
    <property type="entry name" value="PEPTIDYL-LYSINE N-ACETYLTRANSFERASE YJAB"/>
    <property type="match status" value="1"/>
</dbReference>
<keyword evidence="1 4" id="KW-0808">Transferase</keyword>
<evidence type="ECO:0000313" key="4">
    <source>
        <dbReference type="EMBL" id="KCZ87851.1"/>
    </source>
</evidence>
<name>A0A059FBB7_9PROT</name>
<proteinExistence type="predicted"/>
<dbReference type="AlphaFoldDB" id="A0A059FBB7"/>
<organism evidence="4 5">
    <name type="scientific">Hyphomonas hirschiana VP5</name>
    <dbReference type="NCBI Taxonomy" id="1280951"/>
    <lineage>
        <taxon>Bacteria</taxon>
        <taxon>Pseudomonadati</taxon>
        <taxon>Pseudomonadota</taxon>
        <taxon>Alphaproteobacteria</taxon>
        <taxon>Hyphomonadales</taxon>
        <taxon>Hyphomonadaceae</taxon>
        <taxon>Hyphomonas</taxon>
    </lineage>
</organism>
<dbReference type="SUPFAM" id="SSF55729">
    <property type="entry name" value="Acyl-CoA N-acyltransferases (Nat)"/>
    <property type="match status" value="1"/>
</dbReference>
<gene>
    <name evidence="4" type="ORF">HHI_15408</name>
</gene>
<dbReference type="InterPro" id="IPR000182">
    <property type="entry name" value="GNAT_dom"/>
</dbReference>
<evidence type="ECO:0000313" key="5">
    <source>
        <dbReference type="Proteomes" id="UP000025061"/>
    </source>
</evidence>
<evidence type="ECO:0000256" key="1">
    <source>
        <dbReference type="ARBA" id="ARBA00022679"/>
    </source>
</evidence>
<evidence type="ECO:0000256" key="2">
    <source>
        <dbReference type="ARBA" id="ARBA00023315"/>
    </source>
</evidence>
<dbReference type="Gene3D" id="3.40.630.30">
    <property type="match status" value="1"/>
</dbReference>
<dbReference type="PATRIC" id="fig|1280951.3.peg.3108"/>
<comment type="caution">
    <text evidence="4">The sequence shown here is derived from an EMBL/GenBank/DDBJ whole genome shotgun (WGS) entry which is preliminary data.</text>
</comment>
<dbReference type="GO" id="GO:0016747">
    <property type="term" value="F:acyltransferase activity, transferring groups other than amino-acyl groups"/>
    <property type="evidence" value="ECO:0007669"/>
    <property type="project" value="InterPro"/>
</dbReference>
<keyword evidence="2" id="KW-0012">Acyltransferase</keyword>
<sequence length="104" mass="11701">METEYLPKSENWVACDQGEPIGFIGLLDTFVGGLFIAPAHQGKGAGRLLTAHALELKGRLELEVYTDNQQAYAFYEKLGFREVSRRRTDDHGLPFENARMRLTG</sequence>
<dbReference type="PROSITE" id="PS51186">
    <property type="entry name" value="GNAT"/>
    <property type="match status" value="1"/>
</dbReference>
<dbReference type="Proteomes" id="UP000025061">
    <property type="component" value="Unassembled WGS sequence"/>
</dbReference>
<accession>A0A059FBB7</accession>
<dbReference type="PANTHER" id="PTHR43800:SF1">
    <property type="entry name" value="PEPTIDYL-LYSINE N-ACETYLTRANSFERASE YJAB"/>
    <property type="match status" value="1"/>
</dbReference>
<keyword evidence="5" id="KW-1185">Reference proteome</keyword>
<dbReference type="Pfam" id="PF13508">
    <property type="entry name" value="Acetyltransf_7"/>
    <property type="match status" value="1"/>
</dbReference>
<feature type="domain" description="N-acetyltransferase" evidence="3">
    <location>
        <begin position="1"/>
        <end position="104"/>
    </location>
</feature>
<protein>
    <submittedName>
        <fullName evidence="4">Acetyltransferase</fullName>
    </submittedName>
</protein>
<dbReference type="InterPro" id="IPR016181">
    <property type="entry name" value="Acyl_CoA_acyltransferase"/>
</dbReference>